<feature type="chain" id="PRO_5001867100" description="Lipocalin-like domain-containing protein" evidence="1">
    <location>
        <begin position="20"/>
        <end position="175"/>
    </location>
</feature>
<keyword evidence="1" id="KW-0732">Signal</keyword>
<dbReference type="OrthoDB" id="1447101at2"/>
<dbReference type="Proteomes" id="UP000029644">
    <property type="component" value="Unassembled WGS sequence"/>
</dbReference>
<dbReference type="RefSeq" id="WP_042505497.1">
    <property type="nucleotide sequence ID" value="NZ_BBNQ01000013.1"/>
</dbReference>
<comment type="caution">
    <text evidence="2">The sequence shown here is derived from an EMBL/GenBank/DDBJ whole genome shotgun (WGS) entry which is preliminary data.</text>
</comment>
<sequence>MKKSILLMKSLMVFSLLFVSCNDDDSDGVTCTDSLTGELTDVEMNFSGTWVLTAVVAEDEIDLTDDGEDNASTDLFVQYDDCEKDIVYGFEDDRAYSFVAGGTSDCDNEQTTIGTWKLNETYGLTVVSSCFSQTSQLEVNDDFTEFTSEGNINYIDVNGETITSKTTFTYTKTAM</sequence>
<dbReference type="AlphaFoldDB" id="A0A090VK04"/>
<proteinExistence type="predicted"/>
<dbReference type="Pfam" id="PF16395">
    <property type="entry name" value="DUF5004"/>
    <property type="match status" value="1"/>
</dbReference>
<gene>
    <name evidence="2" type="ORF">JCM19300_2720</name>
</gene>
<evidence type="ECO:0008006" key="4">
    <source>
        <dbReference type="Google" id="ProtNLM"/>
    </source>
</evidence>
<evidence type="ECO:0000256" key="1">
    <source>
        <dbReference type="SAM" id="SignalP"/>
    </source>
</evidence>
<protein>
    <recommendedName>
        <fullName evidence="4">Lipocalin-like domain-containing protein</fullName>
    </recommendedName>
</protein>
<name>A0A090VK04_9FLAO</name>
<organism evidence="2 3">
    <name type="scientific">Algibacter lectus</name>
    <dbReference type="NCBI Taxonomy" id="221126"/>
    <lineage>
        <taxon>Bacteria</taxon>
        <taxon>Pseudomonadati</taxon>
        <taxon>Bacteroidota</taxon>
        <taxon>Flavobacteriia</taxon>
        <taxon>Flavobacteriales</taxon>
        <taxon>Flavobacteriaceae</taxon>
        <taxon>Algibacter</taxon>
    </lineage>
</organism>
<evidence type="ECO:0000313" key="3">
    <source>
        <dbReference type="Proteomes" id="UP000029644"/>
    </source>
</evidence>
<dbReference type="InterPro" id="IPR032168">
    <property type="entry name" value="DUF5004"/>
</dbReference>
<evidence type="ECO:0000313" key="2">
    <source>
        <dbReference type="EMBL" id="GAL63684.1"/>
    </source>
</evidence>
<accession>A0A090VK04</accession>
<feature type="signal peptide" evidence="1">
    <location>
        <begin position="1"/>
        <end position="19"/>
    </location>
</feature>
<dbReference type="PROSITE" id="PS51257">
    <property type="entry name" value="PROKAR_LIPOPROTEIN"/>
    <property type="match status" value="1"/>
</dbReference>
<dbReference type="EMBL" id="BBNQ01000013">
    <property type="protein sequence ID" value="GAL63684.1"/>
    <property type="molecule type" value="Genomic_DNA"/>
</dbReference>
<reference evidence="2 3" key="1">
    <citation type="journal article" date="2014" name="Genome Announc.">
        <title>Draft Genome Sequences of Marine Flavobacterium Algibacter lectus Strains SS8 and NR4.</title>
        <authorList>
            <person name="Takatani N."/>
            <person name="Nakanishi M."/>
            <person name="Meirelles P."/>
            <person name="Mino S."/>
            <person name="Suda W."/>
            <person name="Oshima K."/>
            <person name="Hattori M."/>
            <person name="Ohkuma M."/>
            <person name="Hosokawa M."/>
            <person name="Miyashita K."/>
            <person name="Thompson F.L."/>
            <person name="Niwa A."/>
            <person name="Sawabe T."/>
            <person name="Sawabe T."/>
        </authorList>
    </citation>
    <scope>NUCLEOTIDE SEQUENCE [LARGE SCALE GENOMIC DNA]</scope>
    <source>
        <strain evidence="2 3">JCM 19300</strain>
    </source>
</reference>